<dbReference type="SUPFAM" id="SSF54928">
    <property type="entry name" value="RNA-binding domain, RBD"/>
    <property type="match status" value="1"/>
</dbReference>
<keyword evidence="2" id="KW-1185">Reference proteome</keyword>
<protein>
    <recommendedName>
        <fullName evidence="3">RRM domain-containing protein</fullName>
    </recommendedName>
</protein>
<name>A0ABR1GMT5_9HYPO</name>
<evidence type="ECO:0000313" key="2">
    <source>
        <dbReference type="Proteomes" id="UP001498476"/>
    </source>
</evidence>
<sequence>MAGMPLFLMPYEASRADRPGRSLDKFAFELRVDVLDDILERRRTGLESLFESAATKMRNPFSLAGDTEAIKLREDMKSLFNSLENCIKDVKLSKEHLRVLTNKQYDGGDPVAGRFQTYAISLFKEAADKNAILIDLIEEYEALDEMEEHEGGQHRGLPKYHESIFEDEANAIYWPAMAPPFDEATGEMEPGTVHSRRIVINDLPDGISPAQVIRGVSGFGGLLRLDVFNYTQVSGGTSTALVEFNWASSAMSFVNYARTTPVFYLDVNGVKHRADIGLVSTRSYPVDASVAALRATGSNDTSSGRCLEFLDFPMSGIWYFFERIGTSHIIGASYMKNNDPREDGVLTVEFISVFHACQARRLIEERKLKYYIDQRKIKATSCDSDAETRRYLQGATKGGHVVEYVPIDHLALEWDRRPWNTQWPMTINPSMHPIRRKPVPLSVDTLGSAFFESLKSEAINFQPDDDSTRLFQGFRFTIVGNKVRMNWRDSSWVIASREGIEPLMKHTLHDPDWASFWDLYFTNNKQVNIRKWDEYGKIAKHRRQGAAEQGLQD</sequence>
<dbReference type="EMBL" id="JAZAVJ010000260">
    <property type="protein sequence ID" value="KAK7403176.1"/>
    <property type="molecule type" value="Genomic_DNA"/>
</dbReference>
<evidence type="ECO:0000313" key="1">
    <source>
        <dbReference type="EMBL" id="KAK7403176.1"/>
    </source>
</evidence>
<gene>
    <name evidence="1" type="ORF">QQX98_011080</name>
</gene>
<evidence type="ECO:0008006" key="3">
    <source>
        <dbReference type="Google" id="ProtNLM"/>
    </source>
</evidence>
<organism evidence="1 2">
    <name type="scientific">Neonectria punicea</name>
    <dbReference type="NCBI Taxonomy" id="979145"/>
    <lineage>
        <taxon>Eukaryota</taxon>
        <taxon>Fungi</taxon>
        <taxon>Dikarya</taxon>
        <taxon>Ascomycota</taxon>
        <taxon>Pezizomycotina</taxon>
        <taxon>Sordariomycetes</taxon>
        <taxon>Hypocreomycetidae</taxon>
        <taxon>Hypocreales</taxon>
        <taxon>Nectriaceae</taxon>
        <taxon>Neonectria</taxon>
    </lineage>
</organism>
<comment type="caution">
    <text evidence="1">The sequence shown here is derived from an EMBL/GenBank/DDBJ whole genome shotgun (WGS) entry which is preliminary data.</text>
</comment>
<reference evidence="1 2" key="1">
    <citation type="journal article" date="2025" name="Microbiol. Resour. Announc.">
        <title>Draft genome sequences for Neonectria magnoliae and Neonectria punicea, canker pathogens of Liriodendron tulipifera and Acer saccharum in West Virginia.</title>
        <authorList>
            <person name="Petronek H.M."/>
            <person name="Kasson M.T."/>
            <person name="Metheny A.M."/>
            <person name="Stauder C.M."/>
            <person name="Lovett B."/>
            <person name="Lynch S.C."/>
            <person name="Garnas J.R."/>
            <person name="Kasson L.R."/>
            <person name="Stajich J.E."/>
        </authorList>
    </citation>
    <scope>NUCLEOTIDE SEQUENCE [LARGE SCALE GENOMIC DNA]</scope>
    <source>
        <strain evidence="1 2">NRRL 64653</strain>
    </source>
</reference>
<dbReference type="Proteomes" id="UP001498476">
    <property type="component" value="Unassembled WGS sequence"/>
</dbReference>
<dbReference type="InterPro" id="IPR035979">
    <property type="entry name" value="RBD_domain_sf"/>
</dbReference>
<accession>A0ABR1GMT5</accession>
<proteinExistence type="predicted"/>